<dbReference type="Gene3D" id="1.25.40.20">
    <property type="entry name" value="Ankyrin repeat-containing domain"/>
    <property type="match status" value="1"/>
</dbReference>
<feature type="compositionally biased region" description="Basic and acidic residues" evidence="5">
    <location>
        <begin position="448"/>
        <end position="465"/>
    </location>
</feature>
<dbReference type="InterPro" id="IPR002110">
    <property type="entry name" value="Ankyrin_rpt"/>
</dbReference>
<organism evidence="7 8">
    <name type="scientific">Populus euphratica</name>
    <name type="common">Euphrates poplar</name>
    <dbReference type="NCBI Taxonomy" id="75702"/>
    <lineage>
        <taxon>Eukaryota</taxon>
        <taxon>Viridiplantae</taxon>
        <taxon>Streptophyta</taxon>
        <taxon>Embryophyta</taxon>
        <taxon>Tracheophyta</taxon>
        <taxon>Spermatophyta</taxon>
        <taxon>Magnoliopsida</taxon>
        <taxon>eudicotyledons</taxon>
        <taxon>Gunneridae</taxon>
        <taxon>Pentapetalae</taxon>
        <taxon>rosids</taxon>
        <taxon>fabids</taxon>
        <taxon>Malpighiales</taxon>
        <taxon>Salicaceae</taxon>
        <taxon>Saliceae</taxon>
        <taxon>Populus</taxon>
    </lineage>
</organism>
<sequence length="654" mass="73302">MAGIDISKYAHSPVHKAIATKNYATLRKIVAGLPRLCNPAEIRTEAISLAEEEKAEAIAAAIDRRDVPNRDTPLHLAVKLGDETATEMLMVAGADWSLQNEQGWSALQEAICNKEEGIAMIIVRHYQPLAWAKWCRRLPRLVGTMRRMRDFYMEITFHFESSVIPFISRIAPSDTYKIWKRGANLRADMTMAGFDGFRIQRSDQSILFLGDGSEDGKVPSGSLCMITHKDKEVMNALDGAGSPATDEEVRQEVAAMSQTNIFRPGIDVTQAVLLPQLTWRRQEKMEMVGSWKAKVYDMHNVVVSIKSRKVPGAMSDDEFFSSSNENETESEELDDILTVEERRQLEDALKLDASELNSENGENGDVIIAHRHSCYEHREIPIEDANGCINGETKQEKKGWFGGWRKRDSKVEGHKKIVPPRSSLCVDEKVSDLLGDSPSGSQPKPGRHSVEIVVRDEHRKGRDSKASTSVSSESNNRRKEGSRENEYKKGLRPTLWLSPNFPLQTEELLPLLDILANKVKAIRRLRELLTTKLPMGTFPVKVAIPVVPTIRVLVTFTKFEELQPLDEFSTPPSSPTAAGRESPLVTQSSTSSWFQWIKAPYQRPGSSSGGSSSRIENIQDPFAIPSEYTWVTAEAKKKKMQEKNKSKKAKNHGH</sequence>
<evidence type="ECO:0000313" key="7">
    <source>
        <dbReference type="Proteomes" id="UP000694918"/>
    </source>
</evidence>
<dbReference type="KEGG" id="peu:105122965"/>
<accession>A0AAJ6U104</accession>
<evidence type="ECO:0000256" key="5">
    <source>
        <dbReference type="SAM" id="MobiDB-lite"/>
    </source>
</evidence>
<dbReference type="Proteomes" id="UP000694918">
    <property type="component" value="Unplaced"/>
</dbReference>
<evidence type="ECO:0000256" key="2">
    <source>
        <dbReference type="ARBA" id="ARBA00022737"/>
    </source>
</evidence>
<evidence type="ECO:0000256" key="1">
    <source>
        <dbReference type="ARBA" id="ARBA00004308"/>
    </source>
</evidence>
<dbReference type="InterPro" id="IPR021832">
    <property type="entry name" value="ANKRD13"/>
</dbReference>
<dbReference type="Pfam" id="PF00023">
    <property type="entry name" value="Ank"/>
    <property type="match status" value="1"/>
</dbReference>
<name>A0AAJ6U104_POPEU</name>
<dbReference type="PANTHER" id="PTHR12447">
    <property type="entry name" value="ANKYRIN REPEAT DOMAIN-CONTAINING PROTEIN 13"/>
    <property type="match status" value="1"/>
</dbReference>
<dbReference type="GO" id="GO:0005737">
    <property type="term" value="C:cytoplasm"/>
    <property type="evidence" value="ECO:0007669"/>
    <property type="project" value="TreeGrafter"/>
</dbReference>
<protein>
    <submittedName>
        <fullName evidence="8">Ankyrin repeat domain-containing protein 13C-like</fullName>
    </submittedName>
</protein>
<feature type="region of interest" description="Disordered" evidence="5">
    <location>
        <begin position="635"/>
        <end position="654"/>
    </location>
</feature>
<dbReference type="PANTHER" id="PTHR12447:SF35">
    <property type="entry name" value="ANKYRIN REPEAT FAMILY PROTEIN"/>
    <property type="match status" value="1"/>
</dbReference>
<feature type="compositionally biased region" description="Basic and acidic residues" evidence="5">
    <location>
        <begin position="475"/>
        <end position="488"/>
    </location>
</feature>
<keyword evidence="4" id="KW-0040">ANK repeat</keyword>
<dbReference type="GeneID" id="105122965"/>
<dbReference type="PROSITE" id="PS50088">
    <property type="entry name" value="ANK_REPEAT"/>
    <property type="match status" value="1"/>
</dbReference>
<feature type="domain" description="Ankyrin repeat" evidence="6">
    <location>
        <begin position="186"/>
        <end position="629"/>
    </location>
</feature>
<feature type="compositionally biased region" description="Basic residues" evidence="5">
    <location>
        <begin position="636"/>
        <end position="654"/>
    </location>
</feature>
<keyword evidence="3" id="KW-0472">Membrane</keyword>
<dbReference type="Pfam" id="PF11904">
    <property type="entry name" value="ANKRD13_C"/>
    <property type="match status" value="1"/>
</dbReference>
<feature type="region of interest" description="Disordered" evidence="5">
    <location>
        <begin position="431"/>
        <end position="488"/>
    </location>
</feature>
<gene>
    <name evidence="8" type="primary">LOC105122965</name>
</gene>
<dbReference type="InterPro" id="IPR055285">
    <property type="entry name" value="ANKRD13_C"/>
</dbReference>
<dbReference type="RefSeq" id="XP_011020676.1">
    <property type="nucleotide sequence ID" value="XM_011022374.1"/>
</dbReference>
<comment type="subcellular location">
    <subcellularLocation>
        <location evidence="1">Endomembrane system</location>
    </subcellularLocation>
</comment>
<dbReference type="InterPro" id="IPR036770">
    <property type="entry name" value="Ankyrin_rpt-contain_sf"/>
</dbReference>
<evidence type="ECO:0000256" key="4">
    <source>
        <dbReference type="PROSITE-ProRule" id="PRU00023"/>
    </source>
</evidence>
<evidence type="ECO:0000259" key="6">
    <source>
        <dbReference type="Pfam" id="PF11904"/>
    </source>
</evidence>
<feature type="region of interest" description="Disordered" evidence="5">
    <location>
        <begin position="565"/>
        <end position="584"/>
    </location>
</feature>
<reference evidence="8" key="1">
    <citation type="submission" date="2025-08" db="UniProtKB">
        <authorList>
            <consortium name="RefSeq"/>
        </authorList>
    </citation>
    <scope>IDENTIFICATION</scope>
</reference>
<dbReference type="FunFam" id="1.25.40.20:FF:000331">
    <property type="entry name" value="Ankyrin repeat family protein"/>
    <property type="match status" value="1"/>
</dbReference>
<proteinExistence type="predicted"/>
<dbReference type="AlphaFoldDB" id="A0AAJ6U104"/>
<dbReference type="GO" id="GO:0012505">
    <property type="term" value="C:endomembrane system"/>
    <property type="evidence" value="ECO:0007669"/>
    <property type="project" value="UniProtKB-SubCell"/>
</dbReference>
<keyword evidence="7" id="KW-1185">Reference proteome</keyword>
<evidence type="ECO:0000313" key="8">
    <source>
        <dbReference type="RefSeq" id="XP_011020676.1"/>
    </source>
</evidence>
<evidence type="ECO:0000256" key="3">
    <source>
        <dbReference type="ARBA" id="ARBA00023136"/>
    </source>
</evidence>
<dbReference type="SMART" id="SM00248">
    <property type="entry name" value="ANK"/>
    <property type="match status" value="3"/>
</dbReference>
<keyword evidence="2" id="KW-0677">Repeat</keyword>
<dbReference type="SUPFAM" id="SSF48403">
    <property type="entry name" value="Ankyrin repeat"/>
    <property type="match status" value="1"/>
</dbReference>
<dbReference type="PROSITE" id="PS50297">
    <property type="entry name" value="ANK_REP_REGION"/>
    <property type="match status" value="1"/>
</dbReference>
<feature type="repeat" description="ANK" evidence="4">
    <location>
        <begin position="69"/>
        <end position="101"/>
    </location>
</feature>